<dbReference type="RefSeq" id="WP_012219870.1">
    <property type="nucleotide sequence ID" value="NZ_BAOH01000018.1"/>
</dbReference>
<organism evidence="1 2">
    <name type="scientific">Vibrio owensii CAIM 1854 = LMG 25443</name>
    <dbReference type="NCBI Taxonomy" id="1229493"/>
    <lineage>
        <taxon>Bacteria</taxon>
        <taxon>Pseudomonadati</taxon>
        <taxon>Pseudomonadota</taxon>
        <taxon>Gammaproteobacteria</taxon>
        <taxon>Vibrionales</taxon>
        <taxon>Vibrionaceae</taxon>
        <taxon>Vibrio</taxon>
    </lineage>
</organism>
<sequence length="104" mass="12453">MTQLSRLSPLNIQDELIRARFYRELRDGLFEWEEWEVSIDEIRMPELISLRYYGTDSLKKIVSVCAGLDDMREYLAAGSLIRLPTIKWVRTRIRYYCQFEQEGV</sequence>
<evidence type="ECO:0000313" key="2">
    <source>
        <dbReference type="Proteomes" id="UP000031586"/>
    </source>
</evidence>
<dbReference type="Proteomes" id="UP000031586">
    <property type="component" value="Unassembled WGS sequence"/>
</dbReference>
<proteinExistence type="predicted"/>
<name>A0A0C1W3H3_9VIBR</name>
<protein>
    <submittedName>
        <fullName evidence="1">Uncharacterized protein</fullName>
    </submittedName>
</protein>
<dbReference type="PATRIC" id="fig|1229493.5.peg.3779"/>
<gene>
    <name evidence="1" type="ORF">H735_21880</name>
</gene>
<comment type="caution">
    <text evidence="1">The sequence shown here is derived from an EMBL/GenBank/DDBJ whole genome shotgun (WGS) entry which is preliminary data.</text>
</comment>
<evidence type="ECO:0000313" key="1">
    <source>
        <dbReference type="EMBL" id="KIF50957.1"/>
    </source>
</evidence>
<accession>A0A0C1W3H3</accession>
<dbReference type="EMBL" id="JPRD01000044">
    <property type="protein sequence ID" value="KIF50957.1"/>
    <property type="molecule type" value="Genomic_DNA"/>
</dbReference>
<reference evidence="1 2" key="1">
    <citation type="submission" date="2014-07" db="EMBL/GenBank/DDBJ databases">
        <title>Unique and conserved regions in Vibrio harveyi and related species in comparison with the shrimp pathogen Vibrio harveyi CAIM 1792.</title>
        <authorList>
            <person name="Espinoza-Valles I."/>
            <person name="Vora G."/>
            <person name="Leekitcharoenphon P."/>
            <person name="Ussery D."/>
            <person name="Hoj L."/>
            <person name="Gomez-Gil B."/>
        </authorList>
    </citation>
    <scope>NUCLEOTIDE SEQUENCE [LARGE SCALE GENOMIC DNA]</scope>
    <source>
        <strain evidence="2">CAIM 1854 / LMG 25443</strain>
    </source>
</reference>
<dbReference type="AlphaFoldDB" id="A0A0C1W3H3"/>